<keyword evidence="3" id="KW-0812">Transmembrane</keyword>
<dbReference type="Pfam" id="PF04203">
    <property type="entry name" value="Sortase"/>
    <property type="match status" value="1"/>
</dbReference>
<proteinExistence type="predicted"/>
<dbReference type="InterPro" id="IPR023365">
    <property type="entry name" value="Sortase_dom-sf"/>
</dbReference>
<keyword evidence="5" id="KW-1185">Reference proteome</keyword>
<dbReference type="Gene3D" id="2.40.260.10">
    <property type="entry name" value="Sortase"/>
    <property type="match status" value="1"/>
</dbReference>
<accession>A0A7Y0HYG4</accession>
<keyword evidence="1" id="KW-0378">Hydrolase</keyword>
<dbReference type="InterPro" id="IPR005754">
    <property type="entry name" value="Sortase"/>
</dbReference>
<evidence type="ECO:0000313" key="5">
    <source>
        <dbReference type="Proteomes" id="UP000543419"/>
    </source>
</evidence>
<gene>
    <name evidence="4" type="ORF">G1C97_2037</name>
</gene>
<name>A0A7Y0HYG4_9BIFI</name>
<dbReference type="CDD" id="cd05827">
    <property type="entry name" value="Sortase_C"/>
    <property type="match status" value="1"/>
</dbReference>
<evidence type="ECO:0000256" key="3">
    <source>
        <dbReference type="SAM" id="Phobius"/>
    </source>
</evidence>
<dbReference type="RefSeq" id="WP_169241671.1">
    <property type="nucleotide sequence ID" value="NZ_JAAIIG010000012.1"/>
</dbReference>
<feature type="active site" description="Proton donor/acceptor" evidence="2">
    <location>
        <position position="186"/>
    </location>
</feature>
<keyword evidence="3" id="KW-1133">Transmembrane helix</keyword>
<dbReference type="AlphaFoldDB" id="A0A7Y0HYG4"/>
<dbReference type="SUPFAM" id="SSF63817">
    <property type="entry name" value="Sortase"/>
    <property type="match status" value="1"/>
</dbReference>
<organism evidence="4 5">
    <name type="scientific">Bifidobacterium olomucense</name>
    <dbReference type="NCBI Taxonomy" id="2675324"/>
    <lineage>
        <taxon>Bacteria</taxon>
        <taxon>Bacillati</taxon>
        <taxon>Actinomycetota</taxon>
        <taxon>Actinomycetes</taxon>
        <taxon>Bifidobacteriales</taxon>
        <taxon>Bifidobacteriaceae</taxon>
        <taxon>Bifidobacterium</taxon>
    </lineage>
</organism>
<keyword evidence="3" id="KW-0472">Membrane</keyword>
<feature type="active site" description="Acyl-thioester intermediate" evidence="2">
    <location>
        <position position="248"/>
    </location>
</feature>
<dbReference type="EMBL" id="JAAIIG010000012">
    <property type="protein sequence ID" value="NMM99079.1"/>
    <property type="molecule type" value="Genomic_DNA"/>
</dbReference>
<feature type="transmembrane region" description="Helical" evidence="3">
    <location>
        <begin position="25"/>
        <end position="47"/>
    </location>
</feature>
<evidence type="ECO:0000313" key="4">
    <source>
        <dbReference type="EMBL" id="NMM99079.1"/>
    </source>
</evidence>
<dbReference type="NCBIfam" id="NF033745">
    <property type="entry name" value="class_C_sortase"/>
    <property type="match status" value="1"/>
</dbReference>
<dbReference type="GO" id="GO:0016787">
    <property type="term" value="F:hydrolase activity"/>
    <property type="evidence" value="ECO:0007669"/>
    <property type="project" value="UniProtKB-KW"/>
</dbReference>
<evidence type="ECO:0000256" key="1">
    <source>
        <dbReference type="ARBA" id="ARBA00022801"/>
    </source>
</evidence>
<reference evidence="4 5" key="1">
    <citation type="submission" date="2020-02" db="EMBL/GenBank/DDBJ databases">
        <title>Characterization of phylogenetic diversity of novel bifidobacterial species isolated in Czech ZOOs.</title>
        <authorList>
            <person name="Lugli G.A."/>
            <person name="Vera N.B."/>
            <person name="Ventura M."/>
        </authorList>
    </citation>
    <scope>NUCLEOTIDE SEQUENCE [LARGE SCALE GENOMIC DNA]</scope>
    <source>
        <strain evidence="4 5">DSM 109959</strain>
    </source>
</reference>
<dbReference type="InterPro" id="IPR042002">
    <property type="entry name" value="Sortase_C"/>
</dbReference>
<feature type="transmembrane region" description="Helical" evidence="3">
    <location>
        <begin position="284"/>
        <end position="304"/>
    </location>
</feature>
<comment type="caution">
    <text evidence="4">The sequence shown here is derived from an EMBL/GenBank/DDBJ whole genome shotgun (WGS) entry which is preliminary data.</text>
</comment>
<protein>
    <submittedName>
        <fullName evidence="4">Sortase</fullName>
    </submittedName>
</protein>
<dbReference type="Proteomes" id="UP000543419">
    <property type="component" value="Unassembled WGS sequence"/>
</dbReference>
<sequence>MTFDQILSIDDDIAWQRRERRRRTLLRLAAIVCIVAAIGSVAIPLTMQMVFGITAQQTASSTARQMAALEAAQRTKALHAAESYNAELADDGQPVLGEAGDPWSTQVDDNGLIDYESALSTKDNRYQSLLNAGDGIMARIRVPKQSIDLPVYHGTSQQALAKGAGHLYGTSLPVGGTSTHAVITGHRGLVTAAMFTRLDEVRTGDYFYIDVMGETLTYQVDRISVIKPDDVTQLKVTQGEDRVTLMTCTPYRLNTHRLLVSGIRVRNQQAPQAETTADVRTAQFVGLAVGVGVLLVGWMVVLAARRKSPAMPLASHAA</sequence>
<dbReference type="NCBIfam" id="TIGR01076">
    <property type="entry name" value="sortase_fam"/>
    <property type="match status" value="1"/>
</dbReference>
<evidence type="ECO:0000256" key="2">
    <source>
        <dbReference type="PIRSR" id="PIRSR605754-1"/>
    </source>
</evidence>